<gene>
    <name evidence="2" type="ORF">A2462_05575</name>
</gene>
<reference evidence="2 3" key="1">
    <citation type="journal article" date="2016" name="Nat. Commun.">
        <title>Thousands of microbial genomes shed light on interconnected biogeochemical processes in an aquifer system.</title>
        <authorList>
            <person name="Anantharaman K."/>
            <person name="Brown C.T."/>
            <person name="Hug L.A."/>
            <person name="Sharon I."/>
            <person name="Castelle C.J."/>
            <person name="Probst A.J."/>
            <person name="Thomas B.C."/>
            <person name="Singh A."/>
            <person name="Wilkins M.J."/>
            <person name="Karaoz U."/>
            <person name="Brodie E.L."/>
            <person name="Williams K.H."/>
            <person name="Hubbard S.S."/>
            <person name="Banfield J.F."/>
        </authorList>
    </citation>
    <scope>NUCLEOTIDE SEQUENCE [LARGE SCALE GENOMIC DNA]</scope>
</reference>
<evidence type="ECO:0000313" key="2">
    <source>
        <dbReference type="EMBL" id="OGC34854.1"/>
    </source>
</evidence>
<dbReference type="Proteomes" id="UP000177309">
    <property type="component" value="Unassembled WGS sequence"/>
</dbReference>
<proteinExistence type="predicted"/>
<feature type="region of interest" description="Disordered" evidence="1">
    <location>
        <begin position="164"/>
        <end position="189"/>
    </location>
</feature>
<organism evidence="2 3">
    <name type="scientific">candidate division WOR-1 bacterium RIFOXYC2_FULL_41_25</name>
    <dbReference type="NCBI Taxonomy" id="1802586"/>
    <lineage>
        <taxon>Bacteria</taxon>
        <taxon>Bacillati</taxon>
        <taxon>Saganbacteria</taxon>
    </lineage>
</organism>
<accession>A0A1F4TQ46</accession>
<protein>
    <submittedName>
        <fullName evidence="2">Uncharacterized protein</fullName>
    </submittedName>
</protein>
<evidence type="ECO:0000313" key="3">
    <source>
        <dbReference type="Proteomes" id="UP000177309"/>
    </source>
</evidence>
<comment type="caution">
    <text evidence="2">The sequence shown here is derived from an EMBL/GenBank/DDBJ whole genome shotgun (WGS) entry which is preliminary data.</text>
</comment>
<sequence>MSGTWVCKTYRRLFPPRERPCSPESTESSALPKKTESLLQPRIAEPIEFHYKYENGYRNGEYIYPNINVCETDRGLKIELEWGEAIDGVCVFLVSEDKTWAKLEEQAVVFSGSGKNTASFIFSKAALEAGVSYEVAVVTLDKTETGWVQHLPKRINFVASKPYGPSKKSVEADTVSPLPETPQSQVAKEPRIRYAQITESKGIGGNVKILLLPQGGVEIRLNLNQEVRLELKQGSRNVEIHTREDGVITADCRLGSKYKLLLKDPSSSKRLGFVDFKVRS</sequence>
<name>A0A1F4TQ46_UNCSA</name>
<dbReference type="EMBL" id="MEUI01000012">
    <property type="protein sequence ID" value="OGC34854.1"/>
    <property type="molecule type" value="Genomic_DNA"/>
</dbReference>
<dbReference type="AlphaFoldDB" id="A0A1F4TQ46"/>
<evidence type="ECO:0000256" key="1">
    <source>
        <dbReference type="SAM" id="MobiDB-lite"/>
    </source>
</evidence>